<dbReference type="SUPFAM" id="SSF102875">
    <property type="entry name" value="Chromosomal protein MC1"/>
    <property type="match status" value="1"/>
</dbReference>
<gene>
    <name evidence="1" type="ORF">AaV_074</name>
</gene>
<dbReference type="GeneID" id="20041701"/>
<evidence type="ECO:0000313" key="2">
    <source>
        <dbReference type="Proteomes" id="UP000028667"/>
    </source>
</evidence>
<evidence type="ECO:0000313" key="1">
    <source>
        <dbReference type="EMBL" id="AII17052.1"/>
    </source>
</evidence>
<accession>A0A076FH36</accession>
<name>A0A076FH36_9VIRU</name>
<sequence length="102" mass="11554">MLKRSFTLISVKGKEGKIADNRFISSTPSGAAKKMFTKICRDKSIKGPCEFVIKLKETTQGSANKVYKYDLKRVKLKKPLIIKRGTAQIKIEYKSEIKSVKN</sequence>
<keyword evidence="2" id="KW-1185">Reference proteome</keyword>
<dbReference type="Proteomes" id="UP000028667">
    <property type="component" value="Segment"/>
</dbReference>
<dbReference type="RefSeq" id="YP_009052152.1">
    <property type="nucleotide sequence ID" value="NC_024697.1"/>
</dbReference>
<dbReference type="EMBL" id="KJ645900">
    <property type="protein sequence ID" value="AII17052.1"/>
    <property type="molecule type" value="Genomic_DNA"/>
</dbReference>
<dbReference type="KEGG" id="vg:20041701"/>
<reference evidence="1 2" key="1">
    <citation type="journal article" date="2014" name="Virology">
        <title>Genome of brown tide virus (AaV), the little giant of the Megaviridae, elucidates NCLDV genome expansion and host-virus coevolution.</title>
        <authorList>
            <person name="Moniruzzaman M."/>
            <person name="LeCleir G.R."/>
            <person name="Brown C.M."/>
            <person name="Gobler C.J."/>
            <person name="Bidle K.D."/>
            <person name="Wilson W.H."/>
            <person name="Wilhelm S.W."/>
        </authorList>
    </citation>
    <scope>NUCLEOTIDE SEQUENCE [LARGE SCALE GENOMIC DNA]</scope>
    <source>
        <strain evidence="1">BtV-01</strain>
    </source>
</reference>
<evidence type="ECO:0008006" key="3">
    <source>
        <dbReference type="Google" id="ProtNLM"/>
    </source>
</evidence>
<dbReference type="InterPro" id="IPR036620">
    <property type="entry name" value="MC1_sf"/>
</dbReference>
<organism evidence="1 2">
    <name type="scientific">Aureococcus anophagefferens virus</name>
    <dbReference type="NCBI Taxonomy" id="1474867"/>
    <lineage>
        <taxon>Viruses</taxon>
        <taxon>Varidnaviria</taxon>
        <taxon>Bamfordvirae</taxon>
        <taxon>Nucleocytoviricota</taxon>
        <taxon>Megaviricetes</taxon>
        <taxon>Imitervirales</taxon>
        <taxon>Schizomimiviridae</taxon>
        <taxon>Kratosvirus</taxon>
        <taxon>Kratosvirus quantuckense</taxon>
    </lineage>
</organism>
<proteinExistence type="predicted"/>
<protein>
    <recommendedName>
        <fullName evidence="3">Chromosomal protein MC1 domain-containing protein</fullName>
    </recommendedName>
</protein>
<dbReference type="GO" id="GO:0042262">
    <property type="term" value="P:DNA protection"/>
    <property type="evidence" value="ECO:0007669"/>
    <property type="project" value="InterPro"/>
</dbReference>